<feature type="region of interest" description="Disordered" evidence="3">
    <location>
        <begin position="319"/>
        <end position="344"/>
    </location>
</feature>
<feature type="region of interest" description="Disordered" evidence="3">
    <location>
        <begin position="191"/>
        <end position="215"/>
    </location>
</feature>
<dbReference type="RefSeq" id="WP_307784939.1">
    <property type="nucleotide sequence ID" value="NZ_JACSPO010000002.1"/>
</dbReference>
<keyword evidence="2" id="KW-0119">Carbohydrate metabolism</keyword>
<dbReference type="PROSITE" id="PS51464">
    <property type="entry name" value="SIS"/>
    <property type="match status" value="1"/>
</dbReference>
<dbReference type="PANTHER" id="PTHR30390">
    <property type="entry name" value="SEDOHEPTULOSE 7-PHOSPHATE ISOMERASE / DNAA INITIATOR-ASSOCIATING FACTOR FOR REPLICATION INITIATION"/>
    <property type="match status" value="1"/>
</dbReference>
<dbReference type="SUPFAM" id="SSF52374">
    <property type="entry name" value="Nucleotidylyl transferase"/>
    <property type="match status" value="1"/>
</dbReference>
<evidence type="ECO:0000256" key="1">
    <source>
        <dbReference type="ARBA" id="ARBA00023268"/>
    </source>
</evidence>
<evidence type="ECO:0000259" key="4">
    <source>
        <dbReference type="PROSITE" id="PS51464"/>
    </source>
</evidence>
<evidence type="ECO:0000313" key="5">
    <source>
        <dbReference type="EMBL" id="MBD8062059.1"/>
    </source>
</evidence>
<keyword evidence="6" id="KW-1185">Reference proteome</keyword>
<feature type="compositionally biased region" description="Basic and acidic residues" evidence="3">
    <location>
        <begin position="191"/>
        <end position="214"/>
    </location>
</feature>
<dbReference type="Gene3D" id="3.40.50.10490">
    <property type="entry name" value="Glucose-6-phosphate isomerase like protein, domain 1"/>
    <property type="match status" value="1"/>
</dbReference>
<feature type="region of interest" description="Disordered" evidence="3">
    <location>
        <begin position="515"/>
        <end position="534"/>
    </location>
</feature>
<dbReference type="Gene3D" id="3.40.1190.20">
    <property type="match status" value="1"/>
</dbReference>
<dbReference type="NCBIfam" id="TIGR00125">
    <property type="entry name" value="cyt_tran_rel"/>
    <property type="match status" value="1"/>
</dbReference>
<evidence type="ECO:0000313" key="6">
    <source>
        <dbReference type="Proteomes" id="UP000661894"/>
    </source>
</evidence>
<dbReference type="Pfam" id="PF13580">
    <property type="entry name" value="SIS_2"/>
    <property type="match status" value="1"/>
</dbReference>
<accession>A0ABR8Z162</accession>
<dbReference type="InterPro" id="IPR046348">
    <property type="entry name" value="SIS_dom_sf"/>
</dbReference>
<evidence type="ECO:0000256" key="3">
    <source>
        <dbReference type="SAM" id="MobiDB-lite"/>
    </source>
</evidence>
<comment type="caution">
    <text evidence="5">The sequence shown here is derived from an EMBL/GenBank/DDBJ whole genome shotgun (WGS) entry which is preliminary data.</text>
</comment>
<sequence length="705" mass="72929">MSAQDWIDEHRAELETALTFLQDHAGTVEQWAAELAERLPGGARLLAAGNGGSAAEAQHLTSELVGRFLHDRRSFSAISLCSESSSVSAIVNDYGAEEMFARQVEGHGRPGDVLVLLSTSGKSPNVLRAAERARELGLTVWGLTGPVPNPLAELCDDALCVDAPSTAAVQEGHLVAIHALCAALDRHLGVGEESGSRDVGPENSSSRREGEAPSREWLATPIRRQPDSSAPHVVVVGDVVLDADVDGEVTRLSPDAPVPVLDVSTTRHSPGGAGLAALLCTGRVTLVAPIADDEHGDRLVTELEEHLTVLRLPHEGATRRKTRIRSGGQSLVRVDDGGPGSPGDDLPLEEVARVLASADAVLVSDYGAGTTRHPGLRQLLADAACRTRLVWDPHPRGGAPVPGAALVTPNLSEARAAVERPDAPADVAAAALRTTWQARGVCVTAGPDGAFLAAHDDETSYVPAVATHGGDPCGAGDRFAASAASALASGALLSEAVESAVADASAWVAAGGAEGFRGRRRPTGEPAPEAPTERGGVLKAEPHALRELATRLRGDGATVVATGGCFDIVHAGHVATLQAARRLGDRLVVLMNSDASVTRLKGPGRPVVPAADRAKVLEALDCVDAVVVLDADDPRGTLTHLRPDIWAKGGDYGGRPLPETEVVQAHGGRVVLLPYLGGRSTTSIISRSEQAAQAAEHARSTGGAG</sequence>
<dbReference type="InterPro" id="IPR014729">
    <property type="entry name" value="Rossmann-like_a/b/a_fold"/>
</dbReference>
<reference evidence="5 6" key="1">
    <citation type="submission" date="2020-08" db="EMBL/GenBank/DDBJ databases">
        <title>A Genomic Blueprint of the Chicken Gut Microbiome.</title>
        <authorList>
            <person name="Gilroy R."/>
            <person name="Ravi A."/>
            <person name="Getino M."/>
            <person name="Pursley I."/>
            <person name="Horton D.L."/>
            <person name="Alikhan N.-F."/>
            <person name="Baker D."/>
            <person name="Gharbi K."/>
            <person name="Hall N."/>
            <person name="Watson M."/>
            <person name="Adriaenssens E.M."/>
            <person name="Foster-Nyarko E."/>
            <person name="Jarju S."/>
            <person name="Secka A."/>
            <person name="Antonio M."/>
            <person name="Oren A."/>
            <person name="Chaudhuri R."/>
            <person name="La Ragione R.M."/>
            <person name="Hildebrand F."/>
            <person name="Pallen M.J."/>
        </authorList>
    </citation>
    <scope>NUCLEOTIDE SEQUENCE [LARGE SCALE GENOMIC DNA]</scope>
    <source>
        <strain evidence="5 6">Sa1BUA1</strain>
    </source>
</reference>
<feature type="domain" description="SIS" evidence="4">
    <location>
        <begin position="35"/>
        <end position="190"/>
    </location>
</feature>
<dbReference type="Gene3D" id="3.40.50.620">
    <property type="entry name" value="HUPs"/>
    <property type="match status" value="1"/>
</dbReference>
<dbReference type="EMBL" id="JACSPO010000002">
    <property type="protein sequence ID" value="MBD8062059.1"/>
    <property type="molecule type" value="Genomic_DNA"/>
</dbReference>
<dbReference type="PANTHER" id="PTHR30390:SF6">
    <property type="entry name" value="DNAA INITIATOR-ASSOCIATING PROTEIN DIAA"/>
    <property type="match status" value="1"/>
</dbReference>
<dbReference type="InterPro" id="IPR004821">
    <property type="entry name" value="Cyt_trans-like"/>
</dbReference>
<proteinExistence type="predicted"/>
<protein>
    <submittedName>
        <fullName evidence="5">SIS domain-containing protein</fullName>
    </submittedName>
</protein>
<dbReference type="Pfam" id="PF00294">
    <property type="entry name" value="PfkB"/>
    <property type="match status" value="1"/>
</dbReference>
<evidence type="ECO:0000256" key="2">
    <source>
        <dbReference type="ARBA" id="ARBA00023277"/>
    </source>
</evidence>
<dbReference type="SUPFAM" id="SSF53697">
    <property type="entry name" value="SIS domain"/>
    <property type="match status" value="1"/>
</dbReference>
<dbReference type="Proteomes" id="UP000661894">
    <property type="component" value="Unassembled WGS sequence"/>
</dbReference>
<dbReference type="CDD" id="cd05006">
    <property type="entry name" value="SIS_GmhA"/>
    <property type="match status" value="1"/>
</dbReference>
<dbReference type="Pfam" id="PF01467">
    <property type="entry name" value="CTP_transf_like"/>
    <property type="match status" value="1"/>
</dbReference>
<gene>
    <name evidence="5" type="ORF">H9624_06960</name>
</gene>
<organism evidence="5 6">
    <name type="scientific">Oceanitalea stevensii</name>
    <dbReference type="NCBI Taxonomy" id="2763072"/>
    <lineage>
        <taxon>Bacteria</taxon>
        <taxon>Bacillati</taxon>
        <taxon>Actinomycetota</taxon>
        <taxon>Actinomycetes</taxon>
        <taxon>Micrococcales</taxon>
        <taxon>Bogoriellaceae</taxon>
        <taxon>Georgenia</taxon>
    </lineage>
</organism>
<dbReference type="InterPro" id="IPR050099">
    <property type="entry name" value="SIS_GmhA/DiaA_subfam"/>
</dbReference>
<dbReference type="InterPro" id="IPR035461">
    <property type="entry name" value="GmhA/DiaA"/>
</dbReference>
<dbReference type="InterPro" id="IPR029056">
    <property type="entry name" value="Ribokinase-like"/>
</dbReference>
<dbReference type="InterPro" id="IPR001347">
    <property type="entry name" value="SIS_dom"/>
</dbReference>
<dbReference type="InterPro" id="IPR011611">
    <property type="entry name" value="PfkB_dom"/>
</dbReference>
<name>A0ABR8Z162_9MICO</name>
<dbReference type="SUPFAM" id="SSF53613">
    <property type="entry name" value="Ribokinase-like"/>
    <property type="match status" value="1"/>
</dbReference>
<keyword evidence="1" id="KW-0511">Multifunctional enzyme</keyword>